<sequence>MYLMFMEDKDTRGLRKPEDLEESHANMERTCKLHTGVTGAAIAQLVRQMVHGQWFDSRSLLAMCPWARHRTPSFSRWVRDISAAKKVDVM</sequence>
<gene>
    <name evidence="1" type="ORF">Q5P01_005210</name>
</gene>
<accession>A0AA88NI53</accession>
<reference evidence="1" key="1">
    <citation type="submission" date="2023-07" db="EMBL/GenBank/DDBJ databases">
        <title>Chromosome-level Genome Assembly of Striped Snakehead (Channa striata).</title>
        <authorList>
            <person name="Liu H."/>
        </authorList>
    </citation>
    <scope>NUCLEOTIDE SEQUENCE</scope>
    <source>
        <strain evidence="1">Gz</strain>
        <tissue evidence="1">Muscle</tissue>
    </source>
</reference>
<dbReference type="Proteomes" id="UP001187415">
    <property type="component" value="Unassembled WGS sequence"/>
</dbReference>
<dbReference type="EMBL" id="JAUPFM010000003">
    <property type="protein sequence ID" value="KAK2856475.1"/>
    <property type="molecule type" value="Genomic_DNA"/>
</dbReference>
<evidence type="ECO:0000313" key="1">
    <source>
        <dbReference type="EMBL" id="KAK2856475.1"/>
    </source>
</evidence>
<name>A0AA88NI53_CHASR</name>
<evidence type="ECO:0000313" key="2">
    <source>
        <dbReference type="Proteomes" id="UP001187415"/>
    </source>
</evidence>
<proteinExistence type="predicted"/>
<organism evidence="1 2">
    <name type="scientific">Channa striata</name>
    <name type="common">Snakehead murrel</name>
    <name type="synonym">Ophicephalus striatus</name>
    <dbReference type="NCBI Taxonomy" id="64152"/>
    <lineage>
        <taxon>Eukaryota</taxon>
        <taxon>Metazoa</taxon>
        <taxon>Chordata</taxon>
        <taxon>Craniata</taxon>
        <taxon>Vertebrata</taxon>
        <taxon>Euteleostomi</taxon>
        <taxon>Actinopterygii</taxon>
        <taxon>Neopterygii</taxon>
        <taxon>Teleostei</taxon>
        <taxon>Neoteleostei</taxon>
        <taxon>Acanthomorphata</taxon>
        <taxon>Anabantaria</taxon>
        <taxon>Anabantiformes</taxon>
        <taxon>Channoidei</taxon>
        <taxon>Channidae</taxon>
        <taxon>Channa</taxon>
    </lineage>
</organism>
<keyword evidence="2" id="KW-1185">Reference proteome</keyword>
<protein>
    <submittedName>
        <fullName evidence="1">Uncharacterized protein</fullName>
    </submittedName>
</protein>
<comment type="caution">
    <text evidence="1">The sequence shown here is derived from an EMBL/GenBank/DDBJ whole genome shotgun (WGS) entry which is preliminary data.</text>
</comment>
<dbReference type="AlphaFoldDB" id="A0AA88NI53"/>